<protein>
    <submittedName>
        <fullName evidence="1">Uncharacterized protein</fullName>
    </submittedName>
</protein>
<dbReference type="Proteomes" id="UP000011080">
    <property type="component" value="Unassembled WGS sequence"/>
</dbReference>
<name>L8IR01_9CETA</name>
<evidence type="ECO:0000313" key="1">
    <source>
        <dbReference type="EMBL" id="ELR57577.1"/>
    </source>
</evidence>
<sequence>MGPRALPLAELVESINLRCVVMSWDWLSLFPRPCSLSPGSNFAGFKLEVAAEKHWRNKNWGRGGAEQERAGIDGAKPCLCPWLQRRPSGPTRKP</sequence>
<reference evidence="1 2" key="1">
    <citation type="journal article" date="2012" name="Nat. Genet.">
        <title>The yak genome and adaptation to life at high altitude.</title>
        <authorList>
            <person name="Qiu Q."/>
            <person name="Zhang G."/>
            <person name="Ma T."/>
            <person name="Qian W."/>
            <person name="Wang J."/>
            <person name="Ye Z."/>
            <person name="Cao C."/>
            <person name="Hu Q."/>
            <person name="Kim J."/>
            <person name="Larkin D.M."/>
            <person name="Auvil L."/>
            <person name="Capitanu B."/>
            <person name="Ma J."/>
            <person name="Lewin H.A."/>
            <person name="Qian X."/>
            <person name="Lang Y."/>
            <person name="Zhou R."/>
            <person name="Wang L."/>
            <person name="Wang K."/>
            <person name="Xia J."/>
            <person name="Liao S."/>
            <person name="Pan S."/>
            <person name="Lu X."/>
            <person name="Hou H."/>
            <person name="Wang Y."/>
            <person name="Zang X."/>
            <person name="Yin Y."/>
            <person name="Ma H."/>
            <person name="Zhang J."/>
            <person name="Wang Z."/>
            <person name="Zhang Y."/>
            <person name="Zhang D."/>
            <person name="Yonezawa T."/>
            <person name="Hasegawa M."/>
            <person name="Zhong Y."/>
            <person name="Liu W."/>
            <person name="Zhang Y."/>
            <person name="Huang Z."/>
            <person name="Zhang S."/>
            <person name="Long R."/>
            <person name="Yang H."/>
            <person name="Wang J."/>
            <person name="Lenstra J.A."/>
            <person name="Cooper D.N."/>
            <person name="Wu Y."/>
            <person name="Wang J."/>
            <person name="Shi P."/>
            <person name="Wang J."/>
            <person name="Liu J."/>
        </authorList>
    </citation>
    <scope>NUCLEOTIDE SEQUENCE [LARGE SCALE GENOMIC DNA]</scope>
    <source>
        <strain evidence="2">yakQH1</strain>
    </source>
</reference>
<dbReference type="EMBL" id="JH880973">
    <property type="protein sequence ID" value="ELR57577.1"/>
    <property type="molecule type" value="Genomic_DNA"/>
</dbReference>
<organism evidence="1 2">
    <name type="scientific">Bos mutus</name>
    <name type="common">wild yak</name>
    <dbReference type="NCBI Taxonomy" id="72004"/>
    <lineage>
        <taxon>Eukaryota</taxon>
        <taxon>Metazoa</taxon>
        <taxon>Chordata</taxon>
        <taxon>Craniata</taxon>
        <taxon>Vertebrata</taxon>
        <taxon>Euteleostomi</taxon>
        <taxon>Mammalia</taxon>
        <taxon>Eutheria</taxon>
        <taxon>Laurasiatheria</taxon>
        <taxon>Artiodactyla</taxon>
        <taxon>Ruminantia</taxon>
        <taxon>Pecora</taxon>
        <taxon>Bovidae</taxon>
        <taxon>Bovinae</taxon>
        <taxon>Bos</taxon>
    </lineage>
</organism>
<gene>
    <name evidence="1" type="ORF">M91_15972</name>
</gene>
<evidence type="ECO:0000313" key="2">
    <source>
        <dbReference type="Proteomes" id="UP000011080"/>
    </source>
</evidence>
<feature type="non-terminal residue" evidence="1">
    <location>
        <position position="94"/>
    </location>
</feature>
<accession>L8IR01</accession>
<dbReference type="AlphaFoldDB" id="L8IR01"/>
<proteinExistence type="predicted"/>